<dbReference type="Pfam" id="PF00128">
    <property type="entry name" value="Alpha-amylase"/>
    <property type="match status" value="1"/>
</dbReference>
<dbReference type="PANTHER" id="PTHR10357:SF210">
    <property type="entry name" value="MALTODEXTRIN GLUCOSIDASE"/>
    <property type="match status" value="1"/>
</dbReference>
<evidence type="ECO:0000313" key="6">
    <source>
        <dbReference type="Proteomes" id="UP000294513"/>
    </source>
</evidence>
<dbReference type="AlphaFoldDB" id="A0A4R5BJZ3"/>
<dbReference type="PANTHER" id="PTHR10357">
    <property type="entry name" value="ALPHA-AMYLASE FAMILY MEMBER"/>
    <property type="match status" value="1"/>
</dbReference>
<dbReference type="Gene3D" id="3.20.20.80">
    <property type="entry name" value="Glycosidases"/>
    <property type="match status" value="1"/>
</dbReference>
<dbReference type="SMART" id="SM00642">
    <property type="entry name" value="Aamy"/>
    <property type="match status" value="1"/>
</dbReference>
<gene>
    <name evidence="5" type="ORF">E1298_16820</name>
</gene>
<protein>
    <submittedName>
        <fullName evidence="5">DUF3459 domain-containing protein</fullName>
    </submittedName>
</protein>
<dbReference type="RefSeq" id="WP_131894229.1">
    <property type="nucleotide sequence ID" value="NZ_SMKU01000076.1"/>
</dbReference>
<evidence type="ECO:0000256" key="2">
    <source>
        <dbReference type="ARBA" id="ARBA00023295"/>
    </source>
</evidence>
<dbReference type="Proteomes" id="UP000294513">
    <property type="component" value="Unassembled WGS sequence"/>
</dbReference>
<name>A0A4R5BJZ3_9ACTN</name>
<dbReference type="CDD" id="cd11354">
    <property type="entry name" value="AmyAc_bac_CMD_like"/>
    <property type="match status" value="1"/>
</dbReference>
<keyword evidence="6" id="KW-1185">Reference proteome</keyword>
<sequence>MRWPEHAIWWHVYPLGFVGAEREAPPMEGPAEPPLEGSAEPRISGPQPGGPRLSRISGWLDHLVELGCNGLALGPVFASETHGYDTVDHFRVDPRLGGEADLLRLFEEASGRGVRVLLDGVFNHVGRGFPAFADVAARGRESPYAGWFDSDGQGEFRTFEGHHRLVAFNHAEPQVADYVTDVMTHWLERGVDGWRLDAAYAVPATFWRTVTERVRARFPDAWLVGEVIHGDYVDSVERTGFDSVTQYELWKAIWSSLNDRNLFELAWALGRHDEMLAAFVPQTFLGNHDVTRIASRLTDERHLAHALVVLLTVGGVPSIYAGDEFGFRGVKEDREGGDDAIRPAFPARPEEASGHGWPYHRLHQDLIGLRRRHPWLVHARTTVATLTNTTLSYTVGEGTDRLAVVLNLAEEPAKVALPSAGWSRIAGEATFSADGAVVPAAGWAVAEPAVL</sequence>
<dbReference type="OrthoDB" id="9802433at2"/>
<dbReference type="EMBL" id="SMKU01000076">
    <property type="protein sequence ID" value="TDD86971.1"/>
    <property type="molecule type" value="Genomic_DNA"/>
</dbReference>
<proteinExistence type="predicted"/>
<evidence type="ECO:0000313" key="5">
    <source>
        <dbReference type="EMBL" id="TDD86971.1"/>
    </source>
</evidence>
<comment type="caution">
    <text evidence="5">The sequence shown here is derived from an EMBL/GenBank/DDBJ whole genome shotgun (WGS) entry which is preliminary data.</text>
</comment>
<dbReference type="GO" id="GO:0016798">
    <property type="term" value="F:hydrolase activity, acting on glycosyl bonds"/>
    <property type="evidence" value="ECO:0007669"/>
    <property type="project" value="UniProtKB-KW"/>
</dbReference>
<organism evidence="5 6">
    <name type="scientific">Actinomadura rubrisoli</name>
    <dbReference type="NCBI Taxonomy" id="2530368"/>
    <lineage>
        <taxon>Bacteria</taxon>
        <taxon>Bacillati</taxon>
        <taxon>Actinomycetota</taxon>
        <taxon>Actinomycetes</taxon>
        <taxon>Streptosporangiales</taxon>
        <taxon>Thermomonosporaceae</taxon>
        <taxon>Actinomadura</taxon>
    </lineage>
</organism>
<dbReference type="InterPro" id="IPR006047">
    <property type="entry name" value="GH13_cat_dom"/>
</dbReference>
<dbReference type="SUPFAM" id="SSF51445">
    <property type="entry name" value="(Trans)glycosidases"/>
    <property type="match status" value="1"/>
</dbReference>
<keyword evidence="2" id="KW-0326">Glycosidase</keyword>
<evidence type="ECO:0000256" key="1">
    <source>
        <dbReference type="ARBA" id="ARBA00022801"/>
    </source>
</evidence>
<dbReference type="InterPro" id="IPR017853">
    <property type="entry name" value="GH"/>
</dbReference>
<evidence type="ECO:0000256" key="3">
    <source>
        <dbReference type="SAM" id="MobiDB-lite"/>
    </source>
</evidence>
<feature type="region of interest" description="Disordered" evidence="3">
    <location>
        <begin position="24"/>
        <end position="50"/>
    </location>
</feature>
<feature type="domain" description="Glycosyl hydrolase family 13 catalytic" evidence="4">
    <location>
        <begin position="11"/>
        <end position="370"/>
    </location>
</feature>
<accession>A0A4R5BJZ3</accession>
<reference evidence="5 6" key="1">
    <citation type="submission" date="2019-03" db="EMBL/GenBank/DDBJ databases">
        <title>Draft genome sequences of novel Actinobacteria.</title>
        <authorList>
            <person name="Sahin N."/>
            <person name="Ay H."/>
            <person name="Saygin H."/>
        </authorList>
    </citation>
    <scope>NUCLEOTIDE SEQUENCE [LARGE SCALE GENOMIC DNA]</scope>
    <source>
        <strain evidence="5 6">H3C3</strain>
    </source>
</reference>
<evidence type="ECO:0000259" key="4">
    <source>
        <dbReference type="SMART" id="SM00642"/>
    </source>
</evidence>
<keyword evidence="1" id="KW-0378">Hydrolase</keyword>
<dbReference type="GO" id="GO:0005975">
    <property type="term" value="P:carbohydrate metabolic process"/>
    <property type="evidence" value="ECO:0007669"/>
    <property type="project" value="InterPro"/>
</dbReference>